<dbReference type="EMBL" id="JACHXO010000002">
    <property type="protein sequence ID" value="MBB3194449.1"/>
    <property type="molecule type" value="Genomic_DNA"/>
</dbReference>
<keyword evidence="2" id="KW-1185">Reference proteome</keyword>
<accession>A0ABR6GQP9</accession>
<comment type="caution">
    <text evidence="1">The sequence shown here is derived from an EMBL/GenBank/DDBJ whole genome shotgun (WGS) entry which is preliminary data.</text>
</comment>
<evidence type="ECO:0000313" key="1">
    <source>
        <dbReference type="EMBL" id="MBB3194449.1"/>
    </source>
</evidence>
<reference evidence="1 2" key="1">
    <citation type="submission" date="2020-08" db="EMBL/GenBank/DDBJ databases">
        <title>Genomic Encyclopedia of Type Strains, Phase III (KMG-III): the genomes of soil and plant-associated and newly described type strains.</title>
        <authorList>
            <person name="Whitman W."/>
        </authorList>
    </citation>
    <scope>NUCLEOTIDE SEQUENCE [LARGE SCALE GENOMIC DNA]</scope>
    <source>
        <strain evidence="1 2">CECT 7247</strain>
    </source>
</reference>
<name>A0ABR6GQP9_9BURK</name>
<dbReference type="RefSeq" id="WP_184294438.1">
    <property type="nucleotide sequence ID" value="NZ_JACHXO010000002.1"/>
</dbReference>
<sequence>MSYQDPMSALALQLHSRTQALEKQMDSVDTMNADGARTFLDAKLALQRTNMAATIGMQLRHGLLKKVTSKL</sequence>
<protein>
    <submittedName>
        <fullName evidence="1">Uncharacterized protein</fullName>
    </submittedName>
</protein>
<organism evidence="1 2">
    <name type="scientific">Roseateles terrae</name>
    <dbReference type="NCBI Taxonomy" id="431060"/>
    <lineage>
        <taxon>Bacteria</taxon>
        <taxon>Pseudomonadati</taxon>
        <taxon>Pseudomonadota</taxon>
        <taxon>Betaproteobacteria</taxon>
        <taxon>Burkholderiales</taxon>
        <taxon>Sphaerotilaceae</taxon>
        <taxon>Roseateles</taxon>
    </lineage>
</organism>
<evidence type="ECO:0000313" key="2">
    <source>
        <dbReference type="Proteomes" id="UP000574369"/>
    </source>
</evidence>
<dbReference type="Proteomes" id="UP000574369">
    <property type="component" value="Unassembled WGS sequence"/>
</dbReference>
<proteinExistence type="predicted"/>
<gene>
    <name evidence="1" type="ORF">FHS28_001834</name>
</gene>